<dbReference type="KEGG" id="sroi:IAG44_05025"/>
<dbReference type="InterPro" id="IPR007016">
    <property type="entry name" value="O-antigen_ligase-rel_domated"/>
</dbReference>
<sequence>MTVLAACAAWALVSAGAHDGRAEGTLLAVLAVAAGYAAGRMSGALLPVAAPCVAALAGLALTVAAPELSPGPESAAPLGRAGAEAAVLTLAAGSACCAAWATPVAALRLALRLGTAALAVTGAALGSVAAVVTCCAVLLASVAAGRARRGTGVAGLAVSTALLTGLVWAIAAGAPRGGLGDALAGQLTPRRIALWREALHLAETHPVLGAGPGSFAELSPTSAQSPLSDGLPHSAPLQLAAEQGIVGVVLLAAAFGWLLHALWRSPRPTPVALTAGAALTALAALALVGNVLSFTTVSAGAGLLAGIATARPLPQEARDPDGAVRTYEEDVAG</sequence>
<evidence type="ECO:0000256" key="4">
    <source>
        <dbReference type="ARBA" id="ARBA00023136"/>
    </source>
</evidence>
<evidence type="ECO:0000259" key="6">
    <source>
        <dbReference type="Pfam" id="PF04932"/>
    </source>
</evidence>
<dbReference type="Proteomes" id="UP000516052">
    <property type="component" value="Chromosome"/>
</dbReference>
<keyword evidence="8" id="KW-1185">Reference proteome</keyword>
<evidence type="ECO:0000256" key="5">
    <source>
        <dbReference type="SAM" id="Phobius"/>
    </source>
</evidence>
<gene>
    <name evidence="7" type="ORF">IAG44_05025</name>
</gene>
<reference evidence="7 8" key="1">
    <citation type="submission" date="2020-08" db="EMBL/GenBank/DDBJ databases">
        <title>A novel species.</title>
        <authorList>
            <person name="Gao J."/>
        </authorList>
    </citation>
    <scope>NUCLEOTIDE SEQUENCE [LARGE SCALE GENOMIC DNA]</scope>
    <source>
        <strain evidence="7 8">CRXT-G-22</strain>
    </source>
</reference>
<feature type="transmembrane region" description="Helical" evidence="5">
    <location>
        <begin position="244"/>
        <end position="263"/>
    </location>
</feature>
<keyword evidence="7" id="KW-0436">Ligase</keyword>
<feature type="transmembrane region" description="Helical" evidence="5">
    <location>
        <begin position="116"/>
        <end position="140"/>
    </location>
</feature>
<dbReference type="InterPro" id="IPR051533">
    <property type="entry name" value="WaaL-like"/>
</dbReference>
<evidence type="ECO:0000313" key="8">
    <source>
        <dbReference type="Proteomes" id="UP000516052"/>
    </source>
</evidence>
<dbReference type="PANTHER" id="PTHR37422">
    <property type="entry name" value="TEICHURONIC ACID BIOSYNTHESIS PROTEIN TUAE"/>
    <property type="match status" value="1"/>
</dbReference>
<evidence type="ECO:0000256" key="2">
    <source>
        <dbReference type="ARBA" id="ARBA00022692"/>
    </source>
</evidence>
<feature type="transmembrane region" description="Helical" evidence="5">
    <location>
        <begin position="270"/>
        <end position="292"/>
    </location>
</feature>
<dbReference type="PANTHER" id="PTHR37422:SF13">
    <property type="entry name" value="LIPOPOLYSACCHARIDE BIOSYNTHESIS PROTEIN PA4999-RELATED"/>
    <property type="match status" value="1"/>
</dbReference>
<dbReference type="EMBL" id="CP060828">
    <property type="protein sequence ID" value="QNP68875.1"/>
    <property type="molecule type" value="Genomic_DNA"/>
</dbReference>
<comment type="subcellular location">
    <subcellularLocation>
        <location evidence="1">Membrane</location>
        <topology evidence="1">Multi-pass membrane protein</topology>
    </subcellularLocation>
</comment>
<dbReference type="GO" id="GO:0016874">
    <property type="term" value="F:ligase activity"/>
    <property type="evidence" value="ECO:0007669"/>
    <property type="project" value="UniProtKB-KW"/>
</dbReference>
<name>A0A7H0I7V9_9ACTN</name>
<keyword evidence="4 5" id="KW-0472">Membrane</keyword>
<feature type="transmembrane region" description="Helical" evidence="5">
    <location>
        <begin position="152"/>
        <end position="171"/>
    </location>
</feature>
<feature type="domain" description="O-antigen ligase-related" evidence="6">
    <location>
        <begin position="116"/>
        <end position="251"/>
    </location>
</feature>
<evidence type="ECO:0000256" key="3">
    <source>
        <dbReference type="ARBA" id="ARBA00022989"/>
    </source>
</evidence>
<keyword evidence="3 5" id="KW-1133">Transmembrane helix</keyword>
<evidence type="ECO:0000313" key="7">
    <source>
        <dbReference type="EMBL" id="QNP68875.1"/>
    </source>
</evidence>
<dbReference type="Pfam" id="PF04932">
    <property type="entry name" value="Wzy_C"/>
    <property type="match status" value="1"/>
</dbReference>
<evidence type="ECO:0000256" key="1">
    <source>
        <dbReference type="ARBA" id="ARBA00004141"/>
    </source>
</evidence>
<keyword evidence="2 5" id="KW-0812">Transmembrane</keyword>
<dbReference type="AlphaFoldDB" id="A0A7H0I7V9"/>
<accession>A0A7H0I7V9</accession>
<dbReference type="GO" id="GO:0016020">
    <property type="term" value="C:membrane"/>
    <property type="evidence" value="ECO:0007669"/>
    <property type="project" value="UniProtKB-SubCell"/>
</dbReference>
<dbReference type="RefSeq" id="WP_187745914.1">
    <property type="nucleotide sequence ID" value="NZ_CP060828.1"/>
</dbReference>
<proteinExistence type="predicted"/>
<feature type="transmembrane region" description="Helical" evidence="5">
    <location>
        <begin position="43"/>
        <end position="64"/>
    </location>
</feature>
<protein>
    <submittedName>
        <fullName evidence="7">O-antigen ligase family protein</fullName>
    </submittedName>
</protein>
<organism evidence="7 8">
    <name type="scientific">Streptomyces roseirectus</name>
    <dbReference type="NCBI Taxonomy" id="2768066"/>
    <lineage>
        <taxon>Bacteria</taxon>
        <taxon>Bacillati</taxon>
        <taxon>Actinomycetota</taxon>
        <taxon>Actinomycetes</taxon>
        <taxon>Kitasatosporales</taxon>
        <taxon>Streptomycetaceae</taxon>
        <taxon>Streptomyces</taxon>
    </lineage>
</organism>